<proteinExistence type="predicted"/>
<dbReference type="InterPro" id="IPR036770">
    <property type="entry name" value="Ankyrin_rpt-contain_sf"/>
</dbReference>
<dbReference type="Pfam" id="PF12796">
    <property type="entry name" value="Ank_2"/>
    <property type="match status" value="1"/>
</dbReference>
<keyword evidence="1" id="KW-0677">Repeat</keyword>
<dbReference type="SMART" id="SM00248">
    <property type="entry name" value="ANK"/>
    <property type="match status" value="4"/>
</dbReference>
<dbReference type="Pfam" id="PF00023">
    <property type="entry name" value="Ank"/>
    <property type="match status" value="1"/>
</dbReference>
<dbReference type="PANTHER" id="PTHR24198">
    <property type="entry name" value="ANKYRIN REPEAT AND PROTEIN KINASE DOMAIN-CONTAINING PROTEIN"/>
    <property type="match status" value="1"/>
</dbReference>
<accession>A0AA37PC78</accession>
<feature type="repeat" description="ANK" evidence="3">
    <location>
        <begin position="56"/>
        <end position="88"/>
    </location>
</feature>
<dbReference type="EMBL" id="BQXU01000030">
    <property type="protein sequence ID" value="GKT49526.1"/>
    <property type="molecule type" value="Genomic_DNA"/>
</dbReference>
<dbReference type="Gene3D" id="1.25.40.20">
    <property type="entry name" value="Ankyrin repeat-containing domain"/>
    <property type="match status" value="2"/>
</dbReference>
<keyword evidence="5" id="KW-1185">Reference proteome</keyword>
<dbReference type="RefSeq" id="XP_049131876.1">
    <property type="nucleotide sequence ID" value="XM_049275919.1"/>
</dbReference>
<dbReference type="Proteomes" id="UP001055115">
    <property type="component" value="Unassembled WGS sequence"/>
</dbReference>
<dbReference type="GeneID" id="73330509"/>
<gene>
    <name evidence="4" type="ORF">ColSpa_09707</name>
</gene>
<keyword evidence="2 3" id="KW-0040">ANK repeat</keyword>
<dbReference type="PROSITE" id="PS50297">
    <property type="entry name" value="ANK_REP_REGION"/>
    <property type="match status" value="1"/>
</dbReference>
<dbReference type="InterPro" id="IPR002110">
    <property type="entry name" value="Ankyrin_rpt"/>
</dbReference>
<evidence type="ECO:0000313" key="4">
    <source>
        <dbReference type="EMBL" id="GKT49526.1"/>
    </source>
</evidence>
<dbReference type="PANTHER" id="PTHR24198:SF165">
    <property type="entry name" value="ANKYRIN REPEAT-CONTAINING PROTEIN-RELATED"/>
    <property type="match status" value="1"/>
</dbReference>
<name>A0AA37PC78_9PEZI</name>
<evidence type="ECO:0000256" key="2">
    <source>
        <dbReference type="ARBA" id="ARBA00023043"/>
    </source>
</evidence>
<dbReference type="AlphaFoldDB" id="A0AA37PC78"/>
<dbReference type="PROSITE" id="PS50088">
    <property type="entry name" value="ANK_REPEAT"/>
    <property type="match status" value="2"/>
</dbReference>
<sequence length="215" mass="23341">MQALETLANLMDMSRQVNARDDAGRSVLFHAACGGNPEIVSKLVDMGAILDVGDDYGRSPLHAAVMAGRTQAVKTLLLLGAAADNVTQVLGLTPLHFACLYRFADCVLELLKSSTSTRADMNRWTTGDWAFCQPVHLAVANGNLEAVSRLLEAGCETEGRCDGYLRLEIVEDGEGPVGRLYKLETPQTPLELALYLGQNEIGAELHRLKSKNNER</sequence>
<feature type="repeat" description="ANK" evidence="3">
    <location>
        <begin position="23"/>
        <end position="55"/>
    </location>
</feature>
<organism evidence="4 5">
    <name type="scientific">Colletotrichum spaethianum</name>
    <dbReference type="NCBI Taxonomy" id="700344"/>
    <lineage>
        <taxon>Eukaryota</taxon>
        <taxon>Fungi</taxon>
        <taxon>Dikarya</taxon>
        <taxon>Ascomycota</taxon>
        <taxon>Pezizomycotina</taxon>
        <taxon>Sordariomycetes</taxon>
        <taxon>Hypocreomycetidae</taxon>
        <taxon>Glomerellales</taxon>
        <taxon>Glomerellaceae</taxon>
        <taxon>Colletotrichum</taxon>
        <taxon>Colletotrichum spaethianum species complex</taxon>
    </lineage>
</organism>
<comment type="caution">
    <text evidence="4">The sequence shown here is derived from an EMBL/GenBank/DDBJ whole genome shotgun (WGS) entry which is preliminary data.</text>
</comment>
<dbReference type="SUPFAM" id="SSF48403">
    <property type="entry name" value="Ankyrin repeat"/>
    <property type="match status" value="1"/>
</dbReference>
<evidence type="ECO:0000313" key="5">
    <source>
        <dbReference type="Proteomes" id="UP001055115"/>
    </source>
</evidence>
<reference evidence="4 5" key="1">
    <citation type="submission" date="2022-03" db="EMBL/GenBank/DDBJ databases">
        <title>Genome data of Colletotrichum spp.</title>
        <authorList>
            <person name="Utami Y.D."/>
            <person name="Hiruma K."/>
        </authorList>
    </citation>
    <scope>NUCLEOTIDE SEQUENCE [LARGE SCALE GENOMIC DNA]</scope>
    <source>
        <strain evidence="4 5">MAFF 239500</strain>
    </source>
</reference>
<evidence type="ECO:0000256" key="1">
    <source>
        <dbReference type="ARBA" id="ARBA00022737"/>
    </source>
</evidence>
<protein>
    <submittedName>
        <fullName evidence="4">Ankyrin repeat domain-containing protein 27</fullName>
    </submittedName>
</protein>
<evidence type="ECO:0000256" key="3">
    <source>
        <dbReference type="PROSITE-ProRule" id="PRU00023"/>
    </source>
</evidence>